<accession>A0ABX7F8J9</accession>
<dbReference type="InterPro" id="IPR005467">
    <property type="entry name" value="His_kinase_dom"/>
</dbReference>
<proteinExistence type="predicted"/>
<organism evidence="8 9">
    <name type="scientific">Ponticoccus alexandrii</name>
    <dbReference type="NCBI Taxonomy" id="1943633"/>
    <lineage>
        <taxon>Bacteria</taxon>
        <taxon>Pseudomonadati</taxon>
        <taxon>Pseudomonadota</taxon>
        <taxon>Alphaproteobacteria</taxon>
        <taxon>Rhodobacterales</taxon>
        <taxon>Roseobacteraceae</taxon>
        <taxon>Ponticoccus</taxon>
    </lineage>
</organism>
<dbReference type="InterPro" id="IPR035965">
    <property type="entry name" value="PAS-like_dom_sf"/>
</dbReference>
<evidence type="ECO:0000259" key="7">
    <source>
        <dbReference type="PROSITE" id="PS50112"/>
    </source>
</evidence>
<dbReference type="InterPro" id="IPR011006">
    <property type="entry name" value="CheY-like_superfamily"/>
</dbReference>
<feature type="transmembrane region" description="Helical" evidence="4">
    <location>
        <begin position="64"/>
        <end position="85"/>
    </location>
</feature>
<dbReference type="SUPFAM" id="SSF55874">
    <property type="entry name" value="ATPase domain of HSP90 chaperone/DNA topoisomerase II/histidine kinase"/>
    <property type="match status" value="1"/>
</dbReference>
<dbReference type="EC" id="2.7.13.3" evidence="2"/>
<keyword evidence="4" id="KW-1133">Transmembrane helix</keyword>
<dbReference type="Proteomes" id="UP000596387">
    <property type="component" value="Chromosome"/>
</dbReference>
<dbReference type="PROSITE" id="PS50110">
    <property type="entry name" value="RESPONSE_REGULATORY"/>
    <property type="match status" value="1"/>
</dbReference>
<dbReference type="InterPro" id="IPR004358">
    <property type="entry name" value="Sig_transdc_His_kin-like_C"/>
</dbReference>
<dbReference type="Gene3D" id="3.40.50.2300">
    <property type="match status" value="1"/>
</dbReference>
<sequence>MTGRPAAPALAETGHPPAPARHRRARLMRASRVAAGMALAIALVTLVLGWLIRIDWVLRHTPQLPVMVPSTASAVALLALFLIVPTDHPRAGLVRRLCAAAVLAICGWAVTSGAVTAAGDRMSPATALLLTLAALVSLIPPGRPGWVGLSTAGLVLALFALESWLLDLSATQSVGVLTGLSLPTAISLALIFAATLLRAPDRGWVALATAEGVGSRTARTVLPLAVLLPVIGAWLTIMATRQGLFPTTLGLTAGAALLGLVSAALVLRLARAQNREEQAALEQGRRVAQLLDAIPMAVVVFDAKGEISTSNQAARDLAGAGRSVAAWLREASFLDPETRKPLAVAQRPVEALVLSRRETGRLVGLFDDTARMRVLRFHCETLRHAGPDTGSLVLTVTDQTDSVTQQARLSGVQRREALGQLAGGVAHELSNVLGVVRLATDTGLMQTEAAPMRQALETARDACARGGDLTRRMMAFGSDPSQESPPDDALALIGGALRLIRPSLPAEYRLEASLPEESIGSIRRGIDLQTALLNLVLNARSALSQAARAEGRIAVLVRREDDTLVLTVRDDGPGMSAEALEQAQDPVFGSRQMQGDSGLGLSLTAAFAREMGGSLRMSSRLGHGTEAVLRLPMGPAAPAPEASDTSSAPAHGLFGRRALVVEDDPQFRAMLVEALRLMGLEVTPVGQPDAALDALDRGPRFDLLITDIRLGGPVDGHRLAALALDHQPGLPVLYLSGYAETQVPPERIVPGVMLRKPSSIEALRRAVSVTLRA</sequence>
<keyword evidence="4" id="KW-0812">Transmembrane</keyword>
<dbReference type="PRINTS" id="PR00344">
    <property type="entry name" value="BCTRLSENSOR"/>
</dbReference>
<dbReference type="InterPro" id="IPR036890">
    <property type="entry name" value="HATPase_C_sf"/>
</dbReference>
<evidence type="ECO:0000256" key="1">
    <source>
        <dbReference type="ARBA" id="ARBA00000085"/>
    </source>
</evidence>
<evidence type="ECO:0000259" key="5">
    <source>
        <dbReference type="PROSITE" id="PS50109"/>
    </source>
</evidence>
<reference evidence="8 9" key="1">
    <citation type="submission" date="2019-12" db="EMBL/GenBank/DDBJ databases">
        <title>Complete Genome Sequence of a Quorum-Sensing Bacterium,Rhodobacteraceae bacterium C31, Isolated from a marine microalgae symbiotic bacteria.</title>
        <authorList>
            <person name="Zhang Y."/>
        </authorList>
    </citation>
    <scope>NUCLEOTIDE SEQUENCE [LARGE SCALE GENOMIC DNA]</scope>
    <source>
        <strain evidence="8 9">C31</strain>
    </source>
</reference>
<feature type="domain" description="Response regulatory" evidence="6">
    <location>
        <begin position="657"/>
        <end position="771"/>
    </location>
</feature>
<feature type="transmembrane region" description="Helical" evidence="4">
    <location>
        <begin position="146"/>
        <end position="166"/>
    </location>
</feature>
<feature type="transmembrane region" description="Helical" evidence="4">
    <location>
        <begin position="172"/>
        <end position="197"/>
    </location>
</feature>
<keyword evidence="4" id="KW-0472">Membrane</keyword>
<dbReference type="SUPFAM" id="SSF55785">
    <property type="entry name" value="PYP-like sensor domain (PAS domain)"/>
    <property type="match status" value="1"/>
</dbReference>
<dbReference type="PANTHER" id="PTHR43065:SF42">
    <property type="entry name" value="TWO-COMPONENT SENSOR PPRA"/>
    <property type="match status" value="1"/>
</dbReference>
<feature type="domain" description="Histidine kinase" evidence="5">
    <location>
        <begin position="424"/>
        <end position="635"/>
    </location>
</feature>
<dbReference type="PROSITE" id="PS50112">
    <property type="entry name" value="PAS"/>
    <property type="match status" value="1"/>
</dbReference>
<feature type="modified residue" description="4-aspartylphosphate" evidence="3">
    <location>
        <position position="707"/>
    </location>
</feature>
<dbReference type="InterPro" id="IPR001789">
    <property type="entry name" value="Sig_transdc_resp-reg_receiver"/>
</dbReference>
<dbReference type="Pfam" id="PF00072">
    <property type="entry name" value="Response_reg"/>
    <property type="match status" value="1"/>
</dbReference>
<dbReference type="InterPro" id="IPR000014">
    <property type="entry name" value="PAS"/>
</dbReference>
<evidence type="ECO:0000313" key="9">
    <source>
        <dbReference type="Proteomes" id="UP000596387"/>
    </source>
</evidence>
<dbReference type="Gene3D" id="1.10.287.130">
    <property type="match status" value="1"/>
</dbReference>
<dbReference type="Gene3D" id="3.30.565.10">
    <property type="entry name" value="Histidine kinase-like ATPase, C-terminal domain"/>
    <property type="match status" value="1"/>
</dbReference>
<dbReference type="SMART" id="SM00387">
    <property type="entry name" value="HATPase_c"/>
    <property type="match status" value="1"/>
</dbReference>
<dbReference type="SUPFAM" id="SSF52172">
    <property type="entry name" value="CheY-like"/>
    <property type="match status" value="1"/>
</dbReference>
<dbReference type="PANTHER" id="PTHR43065">
    <property type="entry name" value="SENSOR HISTIDINE KINASE"/>
    <property type="match status" value="1"/>
</dbReference>
<feature type="transmembrane region" description="Helical" evidence="4">
    <location>
        <begin position="97"/>
        <end position="116"/>
    </location>
</feature>
<dbReference type="Gene3D" id="3.30.450.20">
    <property type="entry name" value="PAS domain"/>
    <property type="match status" value="1"/>
</dbReference>
<comment type="catalytic activity">
    <reaction evidence="1">
        <text>ATP + protein L-histidine = ADP + protein N-phospho-L-histidine.</text>
        <dbReference type="EC" id="2.7.13.3"/>
    </reaction>
</comment>
<keyword evidence="9" id="KW-1185">Reference proteome</keyword>
<dbReference type="InterPro" id="IPR003594">
    <property type="entry name" value="HATPase_dom"/>
</dbReference>
<dbReference type="Pfam" id="PF02518">
    <property type="entry name" value="HATPase_c"/>
    <property type="match status" value="1"/>
</dbReference>
<gene>
    <name evidence="8" type="ORF">GQA70_07535</name>
</gene>
<evidence type="ECO:0000256" key="3">
    <source>
        <dbReference type="PROSITE-ProRule" id="PRU00169"/>
    </source>
</evidence>
<dbReference type="RefSeq" id="WP_082055912.1">
    <property type="nucleotide sequence ID" value="NZ_CP047166.1"/>
</dbReference>
<feature type="transmembrane region" description="Helical" evidence="4">
    <location>
        <begin position="33"/>
        <end position="52"/>
    </location>
</feature>
<feature type="domain" description="PAS" evidence="7">
    <location>
        <begin position="283"/>
        <end position="319"/>
    </location>
</feature>
<feature type="transmembrane region" description="Helical" evidence="4">
    <location>
        <begin position="218"/>
        <end position="237"/>
    </location>
</feature>
<evidence type="ECO:0000256" key="4">
    <source>
        <dbReference type="SAM" id="Phobius"/>
    </source>
</evidence>
<name>A0ABX7F8J9_9RHOB</name>
<dbReference type="SMART" id="SM00448">
    <property type="entry name" value="REC"/>
    <property type="match status" value="1"/>
</dbReference>
<feature type="transmembrane region" description="Helical" evidence="4">
    <location>
        <begin position="243"/>
        <end position="267"/>
    </location>
</feature>
<evidence type="ECO:0000256" key="2">
    <source>
        <dbReference type="ARBA" id="ARBA00012438"/>
    </source>
</evidence>
<evidence type="ECO:0000313" key="8">
    <source>
        <dbReference type="EMBL" id="QRF66166.1"/>
    </source>
</evidence>
<dbReference type="PROSITE" id="PS50109">
    <property type="entry name" value="HIS_KIN"/>
    <property type="match status" value="1"/>
</dbReference>
<keyword evidence="3" id="KW-0597">Phosphoprotein</keyword>
<dbReference type="EMBL" id="CP047166">
    <property type="protein sequence ID" value="QRF66166.1"/>
    <property type="molecule type" value="Genomic_DNA"/>
</dbReference>
<evidence type="ECO:0000259" key="6">
    <source>
        <dbReference type="PROSITE" id="PS50110"/>
    </source>
</evidence>
<protein>
    <recommendedName>
        <fullName evidence="2">histidine kinase</fullName>
        <ecNumber evidence="2">2.7.13.3</ecNumber>
    </recommendedName>
</protein>